<gene>
    <name evidence="8" type="primary">LOC115993083</name>
</gene>
<dbReference type="EC" id="2.7.4.3" evidence="2"/>
<feature type="region of interest" description="Disordered" evidence="7">
    <location>
        <begin position="36"/>
        <end position="65"/>
    </location>
</feature>
<reference evidence="8" key="2">
    <citation type="submission" date="2021-01" db="UniProtKB">
        <authorList>
            <consortium name="EnsemblPlants"/>
        </authorList>
    </citation>
    <scope>IDENTIFICATION</scope>
</reference>
<protein>
    <recommendedName>
        <fullName evidence="2">adenylate kinase</fullName>
        <ecNumber evidence="2">2.7.4.3</ecNumber>
    </recommendedName>
    <alternativeName>
        <fullName evidence="6">ATP:AMP phosphotransferase</fullName>
    </alternativeName>
</protein>
<dbReference type="InParanoid" id="A0A7N2LS02"/>
<dbReference type="Proteomes" id="UP000594261">
    <property type="component" value="Chromosome 5"/>
</dbReference>
<dbReference type="PROSITE" id="PS00113">
    <property type="entry name" value="ADENYLATE_KINASE"/>
    <property type="match status" value="1"/>
</dbReference>
<reference evidence="8 9" key="1">
    <citation type="journal article" date="2016" name="G3 (Bethesda)">
        <title>First Draft Assembly and Annotation of the Genome of a California Endemic Oak Quercus lobata Nee (Fagaceae).</title>
        <authorList>
            <person name="Sork V.L."/>
            <person name="Fitz-Gibbon S.T."/>
            <person name="Puiu D."/>
            <person name="Crepeau M."/>
            <person name="Gugger P.F."/>
            <person name="Sherman R."/>
            <person name="Stevens K."/>
            <person name="Langley C.H."/>
            <person name="Pellegrini M."/>
            <person name="Salzberg S.L."/>
        </authorList>
    </citation>
    <scope>NUCLEOTIDE SEQUENCE [LARGE SCALE GENOMIC DNA]</scope>
    <source>
        <strain evidence="8 9">cv. SW786</strain>
    </source>
</reference>
<feature type="compositionally biased region" description="Acidic residues" evidence="7">
    <location>
        <begin position="46"/>
        <end position="57"/>
    </location>
</feature>
<dbReference type="EnsemblPlants" id="QL05p062231:mrna">
    <property type="protein sequence ID" value="QL05p062231:mrna"/>
    <property type="gene ID" value="QL05p062231"/>
</dbReference>
<dbReference type="InterPro" id="IPR033690">
    <property type="entry name" value="Adenylat_kinase_CS"/>
</dbReference>
<evidence type="ECO:0000256" key="3">
    <source>
        <dbReference type="ARBA" id="ARBA00022679"/>
    </source>
</evidence>
<evidence type="ECO:0000256" key="4">
    <source>
        <dbReference type="ARBA" id="ARBA00022741"/>
    </source>
</evidence>
<dbReference type="Gramene" id="QL05p062231:mrna">
    <property type="protein sequence ID" value="QL05p062231:mrna"/>
    <property type="gene ID" value="QL05p062231"/>
</dbReference>
<dbReference type="SUPFAM" id="SSF52540">
    <property type="entry name" value="P-loop containing nucleoside triphosphate hydrolases"/>
    <property type="match status" value="1"/>
</dbReference>
<dbReference type="InterPro" id="IPR000850">
    <property type="entry name" value="Adenylat/UMP-CMP_kin"/>
</dbReference>
<dbReference type="CDD" id="cd01428">
    <property type="entry name" value="ADK"/>
    <property type="match status" value="1"/>
</dbReference>
<organism evidence="8 9">
    <name type="scientific">Quercus lobata</name>
    <name type="common">Valley oak</name>
    <dbReference type="NCBI Taxonomy" id="97700"/>
    <lineage>
        <taxon>Eukaryota</taxon>
        <taxon>Viridiplantae</taxon>
        <taxon>Streptophyta</taxon>
        <taxon>Embryophyta</taxon>
        <taxon>Tracheophyta</taxon>
        <taxon>Spermatophyta</taxon>
        <taxon>Magnoliopsida</taxon>
        <taxon>eudicotyledons</taxon>
        <taxon>Gunneridae</taxon>
        <taxon>Pentapetalae</taxon>
        <taxon>rosids</taxon>
        <taxon>fabids</taxon>
        <taxon>Fagales</taxon>
        <taxon>Fagaceae</taxon>
        <taxon>Quercus</taxon>
    </lineage>
</organism>
<keyword evidence="5" id="KW-0418">Kinase</keyword>
<dbReference type="InterPro" id="IPR027417">
    <property type="entry name" value="P-loop_NTPase"/>
</dbReference>
<keyword evidence="4" id="KW-0547">Nucleotide-binding</keyword>
<keyword evidence="9" id="KW-1185">Reference proteome</keyword>
<evidence type="ECO:0000256" key="5">
    <source>
        <dbReference type="ARBA" id="ARBA00022777"/>
    </source>
</evidence>
<keyword evidence="3" id="KW-0808">Transferase</keyword>
<evidence type="ECO:0000313" key="9">
    <source>
        <dbReference type="Proteomes" id="UP000594261"/>
    </source>
</evidence>
<name>A0A7N2LS02_QUELO</name>
<evidence type="ECO:0000313" key="8">
    <source>
        <dbReference type="EnsemblPlants" id="QL05p062231:mrna"/>
    </source>
</evidence>
<dbReference type="Gene3D" id="3.40.50.300">
    <property type="entry name" value="P-loop containing nucleotide triphosphate hydrolases"/>
    <property type="match status" value="1"/>
</dbReference>
<dbReference type="EMBL" id="LRBV02000005">
    <property type="status" value="NOT_ANNOTATED_CDS"/>
    <property type="molecule type" value="Genomic_DNA"/>
</dbReference>
<dbReference type="Pfam" id="PF00406">
    <property type="entry name" value="ADK"/>
    <property type="match status" value="1"/>
</dbReference>
<accession>A0A7N2LS02</accession>
<sequence length="290" mass="32760">MIELRRSSATKAAAITAAPLLCRLTDFFVSRFHSNSATAAQPQPDSDSDSDSDDDDYSSSSDSNHYYYYYYNNNRKPPRRYGPNPMSSDSEAFVPTNPVQWSFIGNPSAKRHVFAQRISKLLEVPRISISTLVRQDLNPRSSLHKQIANAVNGGAIVPEDILFRLLSKRLEDGYSQGESGFILDGIPRSRIQAEILDRLGKIDLVVNFKSMEDSFMKHHGGKGTSRDRIERYAKQSKALEDYYRKQQKLLEFQVDSSPGANWPRLLAALHLKHIVAARTSHKLNTGIDRR</sequence>
<evidence type="ECO:0000256" key="1">
    <source>
        <dbReference type="ARBA" id="ARBA00007220"/>
    </source>
</evidence>
<evidence type="ECO:0000256" key="7">
    <source>
        <dbReference type="SAM" id="MobiDB-lite"/>
    </source>
</evidence>
<dbReference type="GO" id="GO:0004017">
    <property type="term" value="F:AMP kinase activity"/>
    <property type="evidence" value="ECO:0007669"/>
    <property type="project" value="UniProtKB-EC"/>
</dbReference>
<dbReference type="AlphaFoldDB" id="A0A7N2LS02"/>
<evidence type="ECO:0000256" key="6">
    <source>
        <dbReference type="ARBA" id="ARBA00031517"/>
    </source>
</evidence>
<dbReference type="PANTHER" id="PTHR23359">
    <property type="entry name" value="NUCLEOTIDE KINASE"/>
    <property type="match status" value="1"/>
</dbReference>
<dbReference type="OMA" id="GACICSH"/>
<dbReference type="GO" id="GO:0005524">
    <property type="term" value="F:ATP binding"/>
    <property type="evidence" value="ECO:0007669"/>
    <property type="project" value="InterPro"/>
</dbReference>
<proteinExistence type="inferred from homology"/>
<comment type="similarity">
    <text evidence="1">Belongs to the adenylate kinase family.</text>
</comment>
<evidence type="ECO:0000256" key="2">
    <source>
        <dbReference type="ARBA" id="ARBA00012955"/>
    </source>
</evidence>